<dbReference type="Pfam" id="PF13966">
    <property type="entry name" value="zf-RVT"/>
    <property type="match status" value="1"/>
</dbReference>
<reference evidence="3 4" key="1">
    <citation type="submission" date="2021-05" db="EMBL/GenBank/DDBJ databases">
        <title>Genome Assembly of Synthetic Allotetraploid Brassica napus Reveals Homoeologous Exchanges between Subgenomes.</title>
        <authorList>
            <person name="Davis J.T."/>
        </authorList>
    </citation>
    <scope>NUCLEOTIDE SEQUENCE [LARGE SCALE GENOMIC DNA]</scope>
    <source>
        <strain evidence="4">cv. Da-Ae</strain>
        <tissue evidence="3">Seedling</tissue>
    </source>
</reference>
<dbReference type="CDD" id="cd06222">
    <property type="entry name" value="RNase_H_like"/>
    <property type="match status" value="1"/>
</dbReference>
<keyword evidence="4" id="KW-1185">Reference proteome</keyword>
<comment type="caution">
    <text evidence="3">The sequence shown here is derived from an EMBL/GenBank/DDBJ whole genome shotgun (WGS) entry which is preliminary data.</text>
</comment>
<feature type="domain" description="RNase H type-1" evidence="1">
    <location>
        <begin position="351"/>
        <end position="478"/>
    </location>
</feature>
<organism evidence="3 4">
    <name type="scientific">Brassica napus</name>
    <name type="common">Rape</name>
    <dbReference type="NCBI Taxonomy" id="3708"/>
    <lineage>
        <taxon>Eukaryota</taxon>
        <taxon>Viridiplantae</taxon>
        <taxon>Streptophyta</taxon>
        <taxon>Embryophyta</taxon>
        <taxon>Tracheophyta</taxon>
        <taxon>Spermatophyta</taxon>
        <taxon>Magnoliopsida</taxon>
        <taxon>eudicotyledons</taxon>
        <taxon>Gunneridae</taxon>
        <taxon>Pentapetalae</taxon>
        <taxon>rosids</taxon>
        <taxon>malvids</taxon>
        <taxon>Brassicales</taxon>
        <taxon>Brassicaceae</taxon>
        <taxon>Brassiceae</taxon>
        <taxon>Brassica</taxon>
    </lineage>
</organism>
<dbReference type="EMBL" id="JAGKQM010000013">
    <property type="protein sequence ID" value="KAH0892705.1"/>
    <property type="molecule type" value="Genomic_DNA"/>
</dbReference>
<proteinExistence type="predicted"/>
<evidence type="ECO:0008006" key="5">
    <source>
        <dbReference type="Google" id="ProtNLM"/>
    </source>
</evidence>
<feature type="domain" description="Reverse transcriptase zinc-binding" evidence="2">
    <location>
        <begin position="142"/>
        <end position="239"/>
    </location>
</feature>
<dbReference type="Proteomes" id="UP000824890">
    <property type="component" value="Unassembled WGS sequence"/>
</dbReference>
<name>A0ABQ8AL08_BRANA</name>
<dbReference type="InterPro" id="IPR002156">
    <property type="entry name" value="RNaseH_domain"/>
</dbReference>
<dbReference type="Pfam" id="PF13456">
    <property type="entry name" value="RVT_3"/>
    <property type="match status" value="1"/>
</dbReference>
<evidence type="ECO:0000259" key="1">
    <source>
        <dbReference type="Pfam" id="PF13456"/>
    </source>
</evidence>
<dbReference type="Gene3D" id="3.30.420.10">
    <property type="entry name" value="Ribonuclease H-like superfamily/Ribonuclease H"/>
    <property type="match status" value="1"/>
</dbReference>
<dbReference type="InterPro" id="IPR044730">
    <property type="entry name" value="RNase_H-like_dom_plant"/>
</dbReference>
<evidence type="ECO:0000313" key="3">
    <source>
        <dbReference type="EMBL" id="KAH0892705.1"/>
    </source>
</evidence>
<sequence length="491" mass="57062">MWKDGVKIHFLGNPSMNKTDIWRFNPEVKRVIKDVWATECTNIPPKDFHRIIEKCRRALSRWKSKNQTNTTKRINQLKEQIQQIHPDLRVNDLLLGTEHEWNIQLVTDILNQADANYALSIRPSKTGNPDTLVWSYTKDGNYSVKTGYHLQCQMEDQDSQIDQVTIPEEVRKCCSNIWKLKIPPRLKTFWWRVAHNSLAVMDNMRKRGIVIDNTCQTCGESTETLNHMLFECRVAKEIWEMIPTSFYVSASTSDNLIENINYLLIGAKQDKREALNFFAGWNIWKMRNNILFHHKRDHILRVIHAAIRENQCWNKAIDIESSQKQSTGAQRNQMENIHEVLPPLTNLYCLVDASWKSNQELAGIGWSLHSKEGIQKIRGSSSIVPTNTSIEAEAMAMLMAVQQIKSLRYENVAFISDCKQLIDELNQFYAEETIISKRVMEAVSMIRDIYNISRACNFTFHFMSRSFLNVVDALAKEARTKNQSYVISWFA</sequence>
<protein>
    <recommendedName>
        <fullName evidence="5">RNase H type-1 domain-containing protein</fullName>
    </recommendedName>
</protein>
<dbReference type="SUPFAM" id="SSF53098">
    <property type="entry name" value="Ribonuclease H-like"/>
    <property type="match status" value="1"/>
</dbReference>
<dbReference type="PANTHER" id="PTHR34146">
    <property type="entry name" value="POLYNUCLEOTIDYL TRANSFERASE, RIBONUCLEASE H-LIKE SUPERFAMILY PROTEIN-RELATED"/>
    <property type="match status" value="1"/>
</dbReference>
<dbReference type="PANTHER" id="PTHR34146:SF3">
    <property type="entry name" value="POLYNUCLEOTIDYL TRANSFERASE, RIBONUCLEASE H-LIKE SUPERFAMILY PROTEIN"/>
    <property type="match status" value="1"/>
</dbReference>
<accession>A0ABQ8AL08</accession>
<evidence type="ECO:0000259" key="2">
    <source>
        <dbReference type="Pfam" id="PF13966"/>
    </source>
</evidence>
<dbReference type="InterPro" id="IPR026960">
    <property type="entry name" value="RVT-Znf"/>
</dbReference>
<gene>
    <name evidence="3" type="ORF">HID58_055134</name>
</gene>
<dbReference type="InterPro" id="IPR036397">
    <property type="entry name" value="RNaseH_sf"/>
</dbReference>
<evidence type="ECO:0000313" key="4">
    <source>
        <dbReference type="Proteomes" id="UP000824890"/>
    </source>
</evidence>
<dbReference type="InterPro" id="IPR012337">
    <property type="entry name" value="RNaseH-like_sf"/>
</dbReference>